<feature type="domain" description="Endonuclease/exonuclease/phosphatase" evidence="2">
    <location>
        <begin position="32"/>
        <end position="248"/>
    </location>
</feature>
<keyword evidence="3" id="KW-0378">Hydrolase</keyword>
<dbReference type="InterPro" id="IPR005135">
    <property type="entry name" value="Endo/exonuclease/phosphatase"/>
</dbReference>
<dbReference type="Gene3D" id="3.60.10.10">
    <property type="entry name" value="Endonuclease/exonuclease/phosphatase"/>
    <property type="match status" value="1"/>
</dbReference>
<evidence type="ECO:0000313" key="4">
    <source>
        <dbReference type="Proteomes" id="UP000003160"/>
    </source>
</evidence>
<dbReference type="InterPro" id="IPR051916">
    <property type="entry name" value="GPI-anchor_lipid_remodeler"/>
</dbReference>
<dbReference type="Pfam" id="PF03372">
    <property type="entry name" value="Exo_endo_phos"/>
    <property type="match status" value="1"/>
</dbReference>
<keyword evidence="4" id="KW-1185">Reference proteome</keyword>
<dbReference type="GO" id="GO:0004519">
    <property type="term" value="F:endonuclease activity"/>
    <property type="evidence" value="ECO:0007669"/>
    <property type="project" value="UniProtKB-KW"/>
</dbReference>
<dbReference type="PANTHER" id="PTHR14859:SF15">
    <property type="entry name" value="ENDONUCLEASE_EXONUCLEASE_PHOSPHATASE DOMAIN-CONTAINING PROTEIN"/>
    <property type="match status" value="1"/>
</dbReference>
<dbReference type="GO" id="GO:0006506">
    <property type="term" value="P:GPI anchor biosynthetic process"/>
    <property type="evidence" value="ECO:0007669"/>
    <property type="project" value="TreeGrafter"/>
</dbReference>
<dbReference type="Proteomes" id="UP000003160">
    <property type="component" value="Unassembled WGS sequence"/>
</dbReference>
<comment type="caution">
    <text evidence="3">The sequence shown here is derived from an EMBL/GenBank/DDBJ whole genome shotgun (WGS) entry which is preliminary data.</text>
</comment>
<dbReference type="GO" id="GO:0004527">
    <property type="term" value="F:exonuclease activity"/>
    <property type="evidence" value="ECO:0007669"/>
    <property type="project" value="UniProtKB-KW"/>
</dbReference>
<dbReference type="PANTHER" id="PTHR14859">
    <property type="entry name" value="CALCOFLUOR WHITE HYPERSENSITIVE PROTEIN PRECURSOR"/>
    <property type="match status" value="1"/>
</dbReference>
<keyword evidence="3" id="KW-0540">Nuclease</keyword>
<dbReference type="eggNOG" id="COG3568">
    <property type="taxonomic scope" value="Bacteria"/>
</dbReference>
<feature type="signal peptide" evidence="1">
    <location>
        <begin position="1"/>
        <end position="23"/>
    </location>
</feature>
<dbReference type="OrthoDB" id="712861at2"/>
<proteinExistence type="predicted"/>
<dbReference type="AlphaFoldDB" id="D1PWY2"/>
<dbReference type="HOGENOM" id="CLU_060500_4_1_10"/>
<dbReference type="RefSeq" id="WP_007173571.1">
    <property type="nucleotide sequence ID" value="NZ_GG704780.1"/>
</dbReference>
<accession>D1PWY2</accession>
<dbReference type="EMBL" id="ACKS01000062">
    <property type="protein sequence ID" value="EFA44108.1"/>
    <property type="molecule type" value="Genomic_DNA"/>
</dbReference>
<keyword evidence="1" id="KW-0732">Signal</keyword>
<organism evidence="3 4">
    <name type="scientific">Hallella bergensis DSM 17361</name>
    <dbReference type="NCBI Taxonomy" id="585502"/>
    <lineage>
        <taxon>Bacteria</taxon>
        <taxon>Pseudomonadati</taxon>
        <taxon>Bacteroidota</taxon>
        <taxon>Bacteroidia</taxon>
        <taxon>Bacteroidales</taxon>
        <taxon>Prevotellaceae</taxon>
        <taxon>Hallella</taxon>
    </lineage>
</organism>
<keyword evidence="3" id="KW-0269">Exonuclease</keyword>
<evidence type="ECO:0000256" key="1">
    <source>
        <dbReference type="SAM" id="SignalP"/>
    </source>
</evidence>
<sequence>MKNKITLILLFLLCVAHATTAQKKDTITLRVMTYNLRFGELASLEDIAAHIRSFKPDLVALQEVDCKTYRERAPKQNGRDFISTLAYHTGMLGLYGKTIEYRKGYYGIGLLTRFPYIDMEKVMLPNPLQKEPRALLRANLEIDGDTVIFAVTHLDVFSEANRTTQAKYINQYFARCPYPVIIGGDFNAAPTEECIKQTMKASWANLTNDELTFHTSNPTIKIDYLFGRPMNGWTVVDTQTIHSCLSDHRPILSVIQLIRDKK</sequence>
<dbReference type="InterPro" id="IPR036691">
    <property type="entry name" value="Endo/exonu/phosph_ase_sf"/>
</dbReference>
<reference evidence="3 4" key="1">
    <citation type="submission" date="2009-10" db="EMBL/GenBank/DDBJ databases">
        <authorList>
            <person name="Qin X."/>
            <person name="Bachman B."/>
            <person name="Battles P."/>
            <person name="Bell A."/>
            <person name="Bess C."/>
            <person name="Bickham C."/>
            <person name="Chaboub L."/>
            <person name="Chen D."/>
            <person name="Coyle M."/>
            <person name="Deiros D.R."/>
            <person name="Dinh H."/>
            <person name="Forbes L."/>
            <person name="Fowler G."/>
            <person name="Francisco L."/>
            <person name="Fu Q."/>
            <person name="Gubbala S."/>
            <person name="Hale W."/>
            <person name="Han Y."/>
            <person name="Hemphill L."/>
            <person name="Highlander S.K."/>
            <person name="Hirani K."/>
            <person name="Hogues M."/>
            <person name="Jackson L."/>
            <person name="Jakkamsetti A."/>
            <person name="Javaid M."/>
            <person name="Jiang H."/>
            <person name="Korchina V."/>
            <person name="Kovar C."/>
            <person name="Lara F."/>
            <person name="Lee S."/>
            <person name="Mata R."/>
            <person name="Mathew T."/>
            <person name="Moen C."/>
            <person name="Morales K."/>
            <person name="Munidasa M."/>
            <person name="Nazareth L."/>
            <person name="Ngo R."/>
            <person name="Nguyen L."/>
            <person name="Okwuonu G."/>
            <person name="Ongeri F."/>
            <person name="Patil S."/>
            <person name="Petrosino J."/>
            <person name="Pham C."/>
            <person name="Pham P."/>
            <person name="Pu L.-L."/>
            <person name="Puazo M."/>
            <person name="Raj R."/>
            <person name="Reid J."/>
            <person name="Rouhana J."/>
            <person name="Saada N."/>
            <person name="Shang Y."/>
            <person name="Simmons D."/>
            <person name="Thornton R."/>
            <person name="Warren J."/>
            <person name="Weissenberger G."/>
            <person name="Zhang J."/>
            <person name="Zhang L."/>
            <person name="Zhou C."/>
            <person name="Zhu D."/>
            <person name="Muzny D."/>
            <person name="Worley K."/>
            <person name="Gibbs R."/>
        </authorList>
    </citation>
    <scope>NUCLEOTIDE SEQUENCE [LARGE SCALE GENOMIC DNA]</scope>
    <source>
        <strain evidence="3 4">DSM 17361</strain>
    </source>
</reference>
<evidence type="ECO:0000313" key="3">
    <source>
        <dbReference type="EMBL" id="EFA44108.1"/>
    </source>
</evidence>
<evidence type="ECO:0000259" key="2">
    <source>
        <dbReference type="Pfam" id="PF03372"/>
    </source>
</evidence>
<name>D1PWY2_9BACT</name>
<protein>
    <submittedName>
        <fullName evidence="3">Endonuclease/exonuclease/phosphatase family protein</fullName>
    </submittedName>
</protein>
<dbReference type="SUPFAM" id="SSF56219">
    <property type="entry name" value="DNase I-like"/>
    <property type="match status" value="1"/>
</dbReference>
<gene>
    <name evidence="3" type="ORF">HMPREF0645_1467</name>
</gene>
<dbReference type="GO" id="GO:0016020">
    <property type="term" value="C:membrane"/>
    <property type="evidence" value="ECO:0007669"/>
    <property type="project" value="GOC"/>
</dbReference>
<feature type="chain" id="PRO_5003026715" evidence="1">
    <location>
        <begin position="24"/>
        <end position="262"/>
    </location>
</feature>
<keyword evidence="3" id="KW-0255">Endonuclease</keyword>